<dbReference type="PANTHER" id="PTHR32419:SF6">
    <property type="entry name" value="GLUTATHIONE S-TRANSFERASE OMEGA-LIKE 1-RELATED"/>
    <property type="match status" value="1"/>
</dbReference>
<dbReference type="Gene3D" id="3.40.30.10">
    <property type="entry name" value="Glutaredoxin"/>
    <property type="match status" value="1"/>
</dbReference>
<comment type="caution">
    <text evidence="5">The sequence shown here is derived from an EMBL/GenBank/DDBJ whole genome shotgun (WGS) entry which is preliminary data.</text>
</comment>
<feature type="active site" description="Nucleophile" evidence="1">
    <location>
        <position position="55"/>
    </location>
</feature>
<dbReference type="AlphaFoldDB" id="A0A6G0WAC9"/>
<evidence type="ECO:0000313" key="5">
    <source>
        <dbReference type="EMBL" id="KAF0724185.1"/>
    </source>
</evidence>
<dbReference type="PIRSF" id="PIRSF015753">
    <property type="entry name" value="GST"/>
    <property type="match status" value="1"/>
</dbReference>
<dbReference type="InterPro" id="IPR040079">
    <property type="entry name" value="Glutathione_S-Trfase"/>
</dbReference>
<keyword evidence="6" id="KW-1185">Reference proteome</keyword>
<feature type="binding site" evidence="2">
    <location>
        <begin position="142"/>
        <end position="143"/>
    </location>
    <ligand>
        <name>glutathione</name>
        <dbReference type="ChEBI" id="CHEBI:57925"/>
    </ligand>
</feature>
<dbReference type="PROSITE" id="PS50405">
    <property type="entry name" value="GST_CTER"/>
    <property type="match status" value="1"/>
</dbReference>
<accession>A0A6G0WAC9</accession>
<dbReference type="SFLD" id="SFLDG01206">
    <property type="entry name" value="Xi.1"/>
    <property type="match status" value="1"/>
</dbReference>
<dbReference type="VEuPathDB" id="FungiDB:AeMF1_012614"/>
<dbReference type="SFLD" id="SFLDG01148">
    <property type="entry name" value="Xi_(cytGST)"/>
    <property type="match status" value="1"/>
</dbReference>
<dbReference type="InterPro" id="IPR010987">
    <property type="entry name" value="Glutathione-S-Trfase_C-like"/>
</dbReference>
<dbReference type="SUPFAM" id="SSF52833">
    <property type="entry name" value="Thioredoxin-like"/>
    <property type="match status" value="1"/>
</dbReference>
<dbReference type="Gene3D" id="1.20.1050.10">
    <property type="match status" value="1"/>
</dbReference>
<evidence type="ECO:0000256" key="1">
    <source>
        <dbReference type="PIRSR" id="PIRSR015753-1"/>
    </source>
</evidence>
<organism evidence="5 6">
    <name type="scientific">Aphanomyces euteiches</name>
    <dbReference type="NCBI Taxonomy" id="100861"/>
    <lineage>
        <taxon>Eukaryota</taxon>
        <taxon>Sar</taxon>
        <taxon>Stramenopiles</taxon>
        <taxon>Oomycota</taxon>
        <taxon>Saprolegniomycetes</taxon>
        <taxon>Saprolegniales</taxon>
        <taxon>Verrucalvaceae</taxon>
        <taxon>Aphanomyces</taxon>
    </lineage>
</organism>
<dbReference type="Proteomes" id="UP000481153">
    <property type="component" value="Unassembled WGS sequence"/>
</dbReference>
<dbReference type="SFLD" id="SFLDS00019">
    <property type="entry name" value="Glutathione_Transferase_(cytos"/>
    <property type="match status" value="1"/>
</dbReference>
<dbReference type="SUPFAM" id="SSF47616">
    <property type="entry name" value="GST C-terminal domain-like"/>
    <property type="match status" value="1"/>
</dbReference>
<proteinExistence type="predicted"/>
<feature type="binding site" evidence="2">
    <location>
        <position position="88"/>
    </location>
    <ligand>
        <name>glutathione</name>
        <dbReference type="ChEBI" id="CHEBI:57925"/>
    </ligand>
</feature>
<protein>
    <recommendedName>
        <fullName evidence="4">GST C-terminal domain-containing protein</fullName>
    </recommendedName>
</protein>
<dbReference type="InterPro" id="IPR047047">
    <property type="entry name" value="GST_Omega-like_C"/>
</dbReference>
<dbReference type="Pfam" id="PF13410">
    <property type="entry name" value="GST_C_2"/>
    <property type="match status" value="1"/>
</dbReference>
<dbReference type="InterPro" id="IPR004045">
    <property type="entry name" value="Glutathione_S-Trfase_N"/>
</dbReference>
<name>A0A6G0WAC9_9STRA</name>
<evidence type="ECO:0000259" key="4">
    <source>
        <dbReference type="PROSITE" id="PS50405"/>
    </source>
</evidence>
<evidence type="ECO:0000313" key="6">
    <source>
        <dbReference type="Proteomes" id="UP000481153"/>
    </source>
</evidence>
<feature type="domain" description="GST C-terminal" evidence="4">
    <location>
        <begin position="167"/>
        <end position="292"/>
    </location>
</feature>
<feature type="active site" description="Proton donor/acceptor" evidence="1">
    <location>
        <position position="190"/>
    </location>
</feature>
<dbReference type="InterPro" id="IPR036282">
    <property type="entry name" value="Glutathione-S-Trfase_C_sf"/>
</dbReference>
<dbReference type="InterPro" id="IPR016639">
    <property type="entry name" value="GST_Omega/GSH"/>
</dbReference>
<dbReference type="EMBL" id="VJMJ01000278">
    <property type="protein sequence ID" value="KAF0724185.1"/>
    <property type="molecule type" value="Genomic_DNA"/>
</dbReference>
<sequence>MSSTTSTTPDAAIYKWADKTDGEFKRQVSSFRDWIGSERFPAEKGRYHLYVSLACPWAHRTLIVRALKGLQDVIGVTVVDYLMGPNGWHFSTPEETPGCSLDPYHNAKHVRDIYFKAEPTYSGRFTVPVLWDTKLHTIVNNESSEIIRMLNKEFNQWSSHPALDLYPEELAPVIDEINEWIYNDINNGVYKSGFATKQEAYEKNVHILFNSLDRVEAHLEGKTWLIGEKLTEADVRLFTTIIRFDPVYHGHFKCNLKSISANYPNLLKHTRRLYQVAGVADTVDMTHIKRHYYMSHLQINPTQVVSAWNGPDLANPKVESNVFAQ</sequence>
<dbReference type="Pfam" id="PF13409">
    <property type="entry name" value="GST_N_2"/>
    <property type="match status" value="1"/>
</dbReference>
<dbReference type="PANTHER" id="PTHR32419">
    <property type="entry name" value="GLUTATHIONYL-HYDROQUINONE REDUCTASE"/>
    <property type="match status" value="1"/>
</dbReference>
<feature type="site" description="Lowers pKa of active site Cys" evidence="3">
    <location>
        <position position="292"/>
    </location>
</feature>
<dbReference type="GO" id="GO:0005737">
    <property type="term" value="C:cytoplasm"/>
    <property type="evidence" value="ECO:0007669"/>
    <property type="project" value="TreeGrafter"/>
</dbReference>
<dbReference type="GO" id="GO:0004364">
    <property type="term" value="F:glutathione transferase activity"/>
    <property type="evidence" value="ECO:0007669"/>
    <property type="project" value="InterPro"/>
</dbReference>
<reference evidence="5 6" key="1">
    <citation type="submission" date="2019-07" db="EMBL/GenBank/DDBJ databases">
        <title>Genomics analysis of Aphanomyces spp. identifies a new class of oomycete effector associated with host adaptation.</title>
        <authorList>
            <person name="Gaulin E."/>
        </authorList>
    </citation>
    <scope>NUCLEOTIDE SEQUENCE [LARGE SCALE GENOMIC DNA]</scope>
    <source>
        <strain evidence="5 6">ATCC 201684</strain>
    </source>
</reference>
<dbReference type="InterPro" id="IPR036249">
    <property type="entry name" value="Thioredoxin-like_sf"/>
</dbReference>
<gene>
    <name evidence="5" type="ORF">Ae201684_017083</name>
</gene>
<dbReference type="CDD" id="cd03190">
    <property type="entry name" value="GST_C_Omega_like"/>
    <property type="match status" value="1"/>
</dbReference>
<feature type="site" description="Lowers pKa of active site Cys" evidence="3">
    <location>
        <position position="248"/>
    </location>
</feature>
<evidence type="ECO:0000256" key="3">
    <source>
        <dbReference type="PIRSR" id="PIRSR015753-3"/>
    </source>
</evidence>
<feature type="binding site" evidence="2">
    <location>
        <begin position="124"/>
        <end position="127"/>
    </location>
    <ligand>
        <name>glutathione</name>
        <dbReference type="ChEBI" id="CHEBI:57925"/>
    </ligand>
</feature>
<evidence type="ECO:0000256" key="2">
    <source>
        <dbReference type="PIRSR" id="PIRSR015753-2"/>
    </source>
</evidence>